<evidence type="ECO:0000256" key="6">
    <source>
        <dbReference type="SAM" id="MobiDB-lite"/>
    </source>
</evidence>
<feature type="compositionally biased region" description="Low complexity" evidence="6">
    <location>
        <begin position="243"/>
        <end position="263"/>
    </location>
</feature>
<dbReference type="InterPro" id="IPR000700">
    <property type="entry name" value="PAS-assoc_C"/>
</dbReference>
<proteinExistence type="predicted"/>
<gene>
    <name evidence="9" type="ORF">HK415_00755</name>
</gene>
<evidence type="ECO:0000259" key="8">
    <source>
        <dbReference type="PROSITE" id="PS50113"/>
    </source>
</evidence>
<accession>A0A849K0F2</accession>
<evidence type="ECO:0000256" key="3">
    <source>
        <dbReference type="ARBA" id="ARBA00022553"/>
    </source>
</evidence>
<dbReference type="RefSeq" id="WP_171556411.1">
    <property type="nucleotide sequence ID" value="NZ_JABFCS010000001.1"/>
</dbReference>
<dbReference type="NCBIfam" id="TIGR00229">
    <property type="entry name" value="sensory_box"/>
    <property type="match status" value="2"/>
</dbReference>
<reference evidence="9 10" key="2">
    <citation type="submission" date="2020-06" db="EMBL/GenBank/DDBJ databases">
        <title>Ramlibacter rhizophilus sp. nov., isolated from rhizosphere soil of national flower Mugunghwa from South Korea.</title>
        <authorList>
            <person name="Zheng-Fei Y."/>
            <person name="Huan T."/>
        </authorList>
    </citation>
    <scope>NUCLEOTIDE SEQUENCE [LARGE SCALE GENOMIC DNA]</scope>
    <source>
        <strain evidence="9 10">B156</strain>
    </source>
</reference>
<dbReference type="CDD" id="cd00130">
    <property type="entry name" value="PAS"/>
    <property type="match status" value="1"/>
</dbReference>
<dbReference type="PANTHER" id="PTHR43304:SF1">
    <property type="entry name" value="PAC DOMAIN-CONTAINING PROTEIN"/>
    <property type="match status" value="1"/>
</dbReference>
<keyword evidence="5" id="KW-0418">Kinase</keyword>
<dbReference type="PANTHER" id="PTHR43304">
    <property type="entry name" value="PHYTOCHROME-LIKE PROTEIN CPH1"/>
    <property type="match status" value="1"/>
</dbReference>
<organism evidence="9 10">
    <name type="scientific">Ramlibacter montanisoli</name>
    <dbReference type="NCBI Taxonomy" id="2732512"/>
    <lineage>
        <taxon>Bacteria</taxon>
        <taxon>Pseudomonadati</taxon>
        <taxon>Pseudomonadota</taxon>
        <taxon>Betaproteobacteria</taxon>
        <taxon>Burkholderiales</taxon>
        <taxon>Comamonadaceae</taxon>
        <taxon>Ramlibacter</taxon>
    </lineage>
</organism>
<feature type="region of interest" description="Disordered" evidence="6">
    <location>
        <begin position="240"/>
        <end position="323"/>
    </location>
</feature>
<dbReference type="SMART" id="SM00086">
    <property type="entry name" value="PAC"/>
    <property type="match status" value="1"/>
</dbReference>
<dbReference type="InterPro" id="IPR052162">
    <property type="entry name" value="Sensor_kinase/Photoreceptor"/>
</dbReference>
<evidence type="ECO:0000256" key="4">
    <source>
        <dbReference type="ARBA" id="ARBA00022679"/>
    </source>
</evidence>
<dbReference type="EC" id="2.7.13.3" evidence="2"/>
<evidence type="ECO:0000313" key="10">
    <source>
        <dbReference type="Proteomes" id="UP000552954"/>
    </source>
</evidence>
<protein>
    <recommendedName>
        <fullName evidence="2">histidine kinase</fullName>
        <ecNumber evidence="2">2.7.13.3</ecNumber>
    </recommendedName>
</protein>
<sequence length="323" mass="35321">MSPGAPALVLRADAEQLARLAGSISDYLWSAEAGPGQALAYRYFSPVVERITGRPREYYLAEGLQVWLATIEPQDRAAAAAGMERILGGEPDRLDLEYRIHRPDGTVRWVRDSMHATRLADGRMLLDGVVSDITERQQAAAALRESEELFRSLTELSSDWYWRQDENLRFTYLSSQAISLTGHTGESSVGKLRWELADMWPLSGSWDEHKAVLAARQPFRNLECCRIGVDGVARYLSMTGAPSSTSMDDSRATTASAATSRSRSASRRNCAHGARCWTSRRAPRAPPPSNGASGRRTGRPAGPRTSNRCWGPPAPTTAASTAG</sequence>
<comment type="catalytic activity">
    <reaction evidence="1">
        <text>ATP + protein L-histidine = ADP + protein N-phospho-L-histidine.</text>
        <dbReference type="EC" id="2.7.13.3"/>
    </reaction>
</comment>
<name>A0A849K0F2_9BURK</name>
<dbReference type="PROSITE" id="PS50112">
    <property type="entry name" value="PAS"/>
    <property type="match status" value="1"/>
</dbReference>
<keyword evidence="4" id="KW-0808">Transferase</keyword>
<evidence type="ECO:0000313" key="9">
    <source>
        <dbReference type="EMBL" id="NNU42002.1"/>
    </source>
</evidence>
<keyword evidence="10" id="KW-1185">Reference proteome</keyword>
<evidence type="ECO:0000256" key="2">
    <source>
        <dbReference type="ARBA" id="ARBA00012438"/>
    </source>
</evidence>
<dbReference type="EMBL" id="JABFCS010000001">
    <property type="protein sequence ID" value="NNU42002.1"/>
    <property type="molecule type" value="Genomic_DNA"/>
</dbReference>
<dbReference type="InterPro" id="IPR035965">
    <property type="entry name" value="PAS-like_dom_sf"/>
</dbReference>
<reference evidence="9 10" key="1">
    <citation type="submission" date="2020-05" db="EMBL/GenBank/DDBJ databases">
        <authorList>
            <person name="Khan S.A."/>
            <person name="Jeon C.O."/>
            <person name="Chun B.H."/>
        </authorList>
    </citation>
    <scope>NUCLEOTIDE SEQUENCE [LARGE SCALE GENOMIC DNA]</scope>
    <source>
        <strain evidence="9 10">B156</strain>
    </source>
</reference>
<comment type="caution">
    <text evidence="9">The sequence shown here is derived from an EMBL/GenBank/DDBJ whole genome shotgun (WGS) entry which is preliminary data.</text>
</comment>
<evidence type="ECO:0000256" key="5">
    <source>
        <dbReference type="ARBA" id="ARBA00022777"/>
    </source>
</evidence>
<dbReference type="InterPro" id="IPR000014">
    <property type="entry name" value="PAS"/>
</dbReference>
<dbReference type="Pfam" id="PF08447">
    <property type="entry name" value="PAS_3"/>
    <property type="match status" value="1"/>
</dbReference>
<evidence type="ECO:0000256" key="1">
    <source>
        <dbReference type="ARBA" id="ARBA00000085"/>
    </source>
</evidence>
<dbReference type="SMART" id="SM00091">
    <property type="entry name" value="PAS"/>
    <property type="match status" value="2"/>
</dbReference>
<keyword evidence="3" id="KW-0597">Phosphoprotein</keyword>
<feature type="compositionally biased region" description="Low complexity" evidence="6">
    <location>
        <begin position="290"/>
        <end position="306"/>
    </location>
</feature>
<feature type="domain" description="PAS" evidence="7">
    <location>
        <begin position="146"/>
        <end position="191"/>
    </location>
</feature>
<evidence type="ECO:0000259" key="7">
    <source>
        <dbReference type="PROSITE" id="PS50112"/>
    </source>
</evidence>
<dbReference type="Gene3D" id="3.30.450.20">
    <property type="entry name" value="PAS domain"/>
    <property type="match status" value="2"/>
</dbReference>
<dbReference type="Proteomes" id="UP000552954">
    <property type="component" value="Unassembled WGS sequence"/>
</dbReference>
<dbReference type="PROSITE" id="PS50113">
    <property type="entry name" value="PAC"/>
    <property type="match status" value="1"/>
</dbReference>
<dbReference type="GO" id="GO:0004673">
    <property type="term" value="F:protein histidine kinase activity"/>
    <property type="evidence" value="ECO:0007669"/>
    <property type="project" value="UniProtKB-EC"/>
</dbReference>
<dbReference type="SUPFAM" id="SSF55785">
    <property type="entry name" value="PYP-like sensor domain (PAS domain)"/>
    <property type="match status" value="2"/>
</dbReference>
<dbReference type="InterPro" id="IPR013655">
    <property type="entry name" value="PAS_fold_3"/>
</dbReference>
<feature type="domain" description="PAC" evidence="8">
    <location>
        <begin position="94"/>
        <end position="145"/>
    </location>
</feature>
<dbReference type="AlphaFoldDB" id="A0A849K0F2"/>
<dbReference type="InterPro" id="IPR001610">
    <property type="entry name" value="PAC"/>
</dbReference>